<evidence type="ECO:0000256" key="5">
    <source>
        <dbReference type="SAM" id="SignalP"/>
    </source>
</evidence>
<dbReference type="RefSeq" id="WP_377120982.1">
    <property type="nucleotide sequence ID" value="NZ_JBHRSD010000006.1"/>
</dbReference>
<gene>
    <name evidence="7" type="ORF">ACFOEE_03550</name>
</gene>
<evidence type="ECO:0000313" key="7">
    <source>
        <dbReference type="EMBL" id="MFC3031598.1"/>
    </source>
</evidence>
<dbReference type="EMBL" id="JBHRSD010000006">
    <property type="protein sequence ID" value="MFC3031598.1"/>
    <property type="molecule type" value="Genomic_DNA"/>
</dbReference>
<proteinExistence type="predicted"/>
<dbReference type="InterPro" id="IPR051024">
    <property type="entry name" value="GlcNAc_Chitin_IntDeg"/>
</dbReference>
<keyword evidence="4" id="KW-0378">Hydrolase</keyword>
<dbReference type="InterPro" id="IPR036573">
    <property type="entry name" value="CBM_sf_5/12"/>
</dbReference>
<evidence type="ECO:0000256" key="3">
    <source>
        <dbReference type="ARBA" id="ARBA00022729"/>
    </source>
</evidence>
<dbReference type="Pfam" id="PF02839">
    <property type="entry name" value="CBM_5_12"/>
    <property type="match status" value="1"/>
</dbReference>
<protein>
    <submittedName>
        <fullName evidence="7">Lytic polysaccharide monooxygenase</fullName>
    </submittedName>
</protein>
<comment type="caution">
    <text evidence="7">The sequence shown here is derived from an EMBL/GenBank/DDBJ whole genome shotgun (WGS) entry which is preliminary data.</text>
</comment>
<organism evidence="7 8">
    <name type="scientific">Pseudoalteromonas fenneropenaei</name>
    <dbReference type="NCBI Taxonomy" id="1737459"/>
    <lineage>
        <taxon>Bacteria</taxon>
        <taxon>Pseudomonadati</taxon>
        <taxon>Pseudomonadota</taxon>
        <taxon>Gammaproteobacteria</taxon>
        <taxon>Alteromonadales</taxon>
        <taxon>Pseudoalteromonadaceae</taxon>
        <taxon>Pseudoalteromonas</taxon>
    </lineage>
</organism>
<dbReference type="SMART" id="SM00495">
    <property type="entry name" value="ChtBD3"/>
    <property type="match status" value="1"/>
</dbReference>
<dbReference type="Proteomes" id="UP001595453">
    <property type="component" value="Unassembled WGS sequence"/>
</dbReference>
<reference evidence="8" key="1">
    <citation type="journal article" date="2019" name="Int. J. Syst. Evol. Microbiol.">
        <title>The Global Catalogue of Microorganisms (GCM) 10K type strain sequencing project: providing services to taxonomists for standard genome sequencing and annotation.</title>
        <authorList>
            <consortium name="The Broad Institute Genomics Platform"/>
            <consortium name="The Broad Institute Genome Sequencing Center for Infectious Disease"/>
            <person name="Wu L."/>
            <person name="Ma J."/>
        </authorList>
    </citation>
    <scope>NUCLEOTIDE SEQUENCE [LARGE SCALE GENOMIC DNA]</scope>
    <source>
        <strain evidence="8">KCTC 42730</strain>
    </source>
</reference>
<dbReference type="CDD" id="cd12215">
    <property type="entry name" value="ChiC_BD"/>
    <property type="match status" value="1"/>
</dbReference>
<dbReference type="InterPro" id="IPR041029">
    <property type="entry name" value="GbpA_2"/>
</dbReference>
<dbReference type="Pfam" id="PF03067">
    <property type="entry name" value="LPMO_10"/>
    <property type="match status" value="1"/>
</dbReference>
<feature type="signal peptide" evidence="5">
    <location>
        <begin position="1"/>
        <end position="25"/>
    </location>
</feature>
<evidence type="ECO:0000313" key="8">
    <source>
        <dbReference type="Proteomes" id="UP001595453"/>
    </source>
</evidence>
<dbReference type="InterPro" id="IPR003610">
    <property type="entry name" value="CBM5/12"/>
</dbReference>
<dbReference type="Gene3D" id="3.30.70.2150">
    <property type="match status" value="1"/>
</dbReference>
<dbReference type="SUPFAM" id="SSF51055">
    <property type="entry name" value="Carbohydrate binding domain"/>
    <property type="match status" value="1"/>
</dbReference>
<dbReference type="Gene3D" id="2.70.50.50">
    <property type="entry name" value="chitin-binding protein cbp21"/>
    <property type="match status" value="1"/>
</dbReference>
<dbReference type="PANTHER" id="PTHR34823:SF1">
    <property type="entry name" value="CHITIN-BINDING TYPE-4 DOMAIN-CONTAINING PROTEIN"/>
    <property type="match status" value="1"/>
</dbReference>
<keyword evidence="7" id="KW-0560">Oxidoreductase</keyword>
<dbReference type="SUPFAM" id="SSF81296">
    <property type="entry name" value="E set domains"/>
    <property type="match status" value="1"/>
</dbReference>
<evidence type="ECO:0000256" key="1">
    <source>
        <dbReference type="ARBA" id="ARBA00022525"/>
    </source>
</evidence>
<name>A0ABV7CGD0_9GAMM</name>
<dbReference type="PANTHER" id="PTHR34823">
    <property type="entry name" value="GLCNAC-BINDING PROTEIN A"/>
    <property type="match status" value="1"/>
</dbReference>
<dbReference type="GO" id="GO:0004497">
    <property type="term" value="F:monooxygenase activity"/>
    <property type="evidence" value="ECO:0007669"/>
    <property type="project" value="UniProtKB-KW"/>
</dbReference>
<dbReference type="InterPro" id="IPR004302">
    <property type="entry name" value="Cellulose/chitin-bd_N"/>
</dbReference>
<keyword evidence="7" id="KW-0503">Monooxygenase</keyword>
<feature type="chain" id="PRO_5047027593" evidence="5">
    <location>
        <begin position="26"/>
        <end position="473"/>
    </location>
</feature>
<keyword evidence="3 5" id="KW-0732">Signal</keyword>
<keyword evidence="2" id="KW-0147">Chitin-binding</keyword>
<dbReference type="InterPro" id="IPR014756">
    <property type="entry name" value="Ig_E-set"/>
</dbReference>
<evidence type="ECO:0000256" key="2">
    <source>
        <dbReference type="ARBA" id="ARBA00022669"/>
    </source>
</evidence>
<keyword evidence="8" id="KW-1185">Reference proteome</keyword>
<evidence type="ECO:0000259" key="6">
    <source>
        <dbReference type="SMART" id="SM00495"/>
    </source>
</evidence>
<feature type="domain" description="Chitin-binding type-3" evidence="6">
    <location>
        <begin position="431"/>
        <end position="473"/>
    </location>
</feature>
<dbReference type="Pfam" id="PF18416">
    <property type="entry name" value="GbpA_2"/>
    <property type="match status" value="1"/>
</dbReference>
<dbReference type="Gene3D" id="2.10.10.20">
    <property type="entry name" value="Carbohydrate-binding module superfamily 5/12"/>
    <property type="match status" value="1"/>
</dbReference>
<keyword evidence="1" id="KW-0964">Secreted</keyword>
<evidence type="ECO:0000256" key="4">
    <source>
        <dbReference type="ARBA" id="ARBA00022801"/>
    </source>
</evidence>
<accession>A0ABV7CGD0</accession>
<sequence>MTQHVKFSPLVLLGALLLPQFKVSAHGFMEFPKARQSICEAQGGYWWPDDGSNIPNAACRAAFLVSGYVQFTQEHEFSVNVANYLNQAAVEAAVPNGSLCAAGSHEKRGINTPHADWQKTTVTPNSNGELAIRFRATTPHNPSFWKIYLSKPGFDSATQALGWQDLELINEFGTLEVVKDPDGKRYYDMVVNIPANRSGDAILYTRWQRNDVAGEGFYNCSDITFAADTGPVNWVSAGYFVSQGQSANVGDKVWARVFNGSGQELLSQLLTVTSANANNWGAELAQVINSQYGHVAQIGVKQGNGEIQFDSQNLLSNQVFVTDNNHTYNLTIQVAGPNTAPAVHQPDPLVLNEGQSQSLHVHAFDDEQTELSYDWQFPAPLSFTGTGATITISAPQVTQDTVYSGTITVSDGELSTTKTLSVTVKDVVAQNPAWSASSTYVGGNRVSHNGADYQAKWWTQGEEPGKADVWQKL</sequence>